<dbReference type="EMBL" id="FUZU01000003">
    <property type="protein sequence ID" value="SKC83564.1"/>
    <property type="molecule type" value="Genomic_DNA"/>
</dbReference>
<name>A0A1T5M6A5_9BACT</name>
<proteinExistence type="predicted"/>
<evidence type="ECO:0008006" key="3">
    <source>
        <dbReference type="Google" id="ProtNLM"/>
    </source>
</evidence>
<evidence type="ECO:0000313" key="1">
    <source>
        <dbReference type="EMBL" id="SKC83564.1"/>
    </source>
</evidence>
<keyword evidence="2" id="KW-1185">Reference proteome</keyword>
<evidence type="ECO:0000313" key="2">
    <source>
        <dbReference type="Proteomes" id="UP000190961"/>
    </source>
</evidence>
<reference evidence="1 2" key="1">
    <citation type="submission" date="2017-02" db="EMBL/GenBank/DDBJ databases">
        <authorList>
            <person name="Peterson S.W."/>
        </authorList>
    </citation>
    <scope>NUCLEOTIDE SEQUENCE [LARGE SCALE GENOMIC DNA]</scope>
    <source>
        <strain evidence="1 2">DSM 25262</strain>
    </source>
</reference>
<dbReference type="Proteomes" id="UP000190961">
    <property type="component" value="Unassembled WGS sequence"/>
</dbReference>
<gene>
    <name evidence="1" type="ORF">SAMN05660236_4485</name>
</gene>
<protein>
    <recommendedName>
        <fullName evidence="3">Outer membrane protein beta-barrel domain-containing protein</fullName>
    </recommendedName>
</protein>
<dbReference type="AlphaFoldDB" id="A0A1T5M6A5"/>
<sequence>MFIMTMAMVVAYTPVFTQDNAYTREDIKHFSVGVSAGQLTDNSWIGLEVTLPVMHHRVGVRITSSVHWLEAYKVQFDRWGVFSMLSSSVVVYSHINERSRLYIDLGPVLIIPQSGVSEKKVITGVNALVGIEVFLLQTGNTNLCYNFGIGINYADAYADKLENSPRYSNGFVFSNGIRFYF</sequence>
<accession>A0A1T5M6A5</accession>
<organism evidence="1 2">
    <name type="scientific">Ohtaekwangia koreensis</name>
    <dbReference type="NCBI Taxonomy" id="688867"/>
    <lineage>
        <taxon>Bacteria</taxon>
        <taxon>Pseudomonadati</taxon>
        <taxon>Bacteroidota</taxon>
        <taxon>Cytophagia</taxon>
        <taxon>Cytophagales</taxon>
        <taxon>Fulvivirgaceae</taxon>
        <taxon>Ohtaekwangia</taxon>
    </lineage>
</organism>